<dbReference type="Proteomes" id="UP000196386">
    <property type="component" value="Unassembled WGS sequence"/>
</dbReference>
<gene>
    <name evidence="1" type="ORF">B5F11_04310</name>
</gene>
<sequence length="241" mass="26937">MSVCLTCRGMGIPGGCPTCGLDSLARKQTAEITKEVLDSNAIPERYRTVEWDPNILLAAHNSIHDDAMFARYCQMLTNCIKRVKAGELPDKSVLIVADRGFGKRTFSYCCMKECIKHGYKVPPILDTSQYKRLVALSSDRPFSKLPADMPATMEEVTNSDILFMTVDVANFRTAMRTIEAVCDRRSRVGKPTIITSRFSVPALASLDYFGDPNGSINRGYETDGYKYPYLIQFLRGFNNGQ</sequence>
<dbReference type="Gene3D" id="3.40.50.300">
    <property type="entry name" value="P-loop containing nucleotide triphosphate hydrolases"/>
    <property type="match status" value="1"/>
</dbReference>
<comment type="caution">
    <text evidence="1">The sequence shown here is derived from an EMBL/GenBank/DDBJ whole genome shotgun (WGS) entry which is preliminary data.</text>
</comment>
<evidence type="ECO:0000313" key="2">
    <source>
        <dbReference type="Proteomes" id="UP000196386"/>
    </source>
</evidence>
<evidence type="ECO:0000313" key="1">
    <source>
        <dbReference type="EMBL" id="OUP70673.1"/>
    </source>
</evidence>
<accession>A0A1Y4N7G1</accession>
<reference evidence="2" key="1">
    <citation type="submission" date="2017-04" db="EMBL/GenBank/DDBJ databases">
        <title>Function of individual gut microbiota members based on whole genome sequencing of pure cultures obtained from chicken caecum.</title>
        <authorList>
            <person name="Medvecky M."/>
            <person name="Cejkova D."/>
            <person name="Polansky O."/>
            <person name="Karasova D."/>
            <person name="Kubasova T."/>
            <person name="Cizek A."/>
            <person name="Rychlik I."/>
        </authorList>
    </citation>
    <scope>NUCLEOTIDE SEQUENCE [LARGE SCALE GENOMIC DNA]</scope>
    <source>
        <strain evidence="2">An175</strain>
    </source>
</reference>
<protein>
    <submittedName>
        <fullName evidence="1">Uncharacterized protein</fullName>
    </submittedName>
</protein>
<organism evidence="1 2">
    <name type="scientific">Anaerotruncus colihominis</name>
    <dbReference type="NCBI Taxonomy" id="169435"/>
    <lineage>
        <taxon>Bacteria</taxon>
        <taxon>Bacillati</taxon>
        <taxon>Bacillota</taxon>
        <taxon>Clostridia</taxon>
        <taxon>Eubacteriales</taxon>
        <taxon>Oscillospiraceae</taxon>
        <taxon>Anaerotruncus</taxon>
    </lineage>
</organism>
<name>A0A1Y4N7G1_9FIRM</name>
<dbReference type="AlphaFoldDB" id="A0A1Y4N7G1"/>
<proteinExistence type="predicted"/>
<dbReference type="EMBL" id="NFKP01000003">
    <property type="protein sequence ID" value="OUP70673.1"/>
    <property type="molecule type" value="Genomic_DNA"/>
</dbReference>
<dbReference type="InterPro" id="IPR027417">
    <property type="entry name" value="P-loop_NTPase"/>
</dbReference>
<dbReference type="RefSeq" id="WP_087299860.1">
    <property type="nucleotide sequence ID" value="NZ_NFKP01000003.1"/>
</dbReference>